<dbReference type="PANTHER" id="PTHR13778">
    <property type="entry name" value="GLYCOSYLTRANSFERASE 8 DOMAIN-CONTAINING PROTEIN"/>
    <property type="match status" value="1"/>
</dbReference>
<dbReference type="InterPro" id="IPR029044">
    <property type="entry name" value="Nucleotide-diphossugar_trans"/>
</dbReference>
<dbReference type="Pfam" id="PF01501">
    <property type="entry name" value="Glyco_transf_8"/>
    <property type="match status" value="1"/>
</dbReference>
<proteinExistence type="predicted"/>
<evidence type="ECO:0000313" key="5">
    <source>
        <dbReference type="EMBL" id="MCQ3830624.1"/>
    </source>
</evidence>
<dbReference type="Pfam" id="PF14393">
    <property type="entry name" value="DUF4422"/>
    <property type="match status" value="1"/>
</dbReference>
<feature type="domain" description="DUF4422" evidence="4">
    <location>
        <begin position="5"/>
        <end position="242"/>
    </location>
</feature>
<keyword evidence="1" id="KW-0328">Glycosyltransferase</keyword>
<keyword evidence="2" id="KW-0808">Transferase</keyword>
<dbReference type="CDD" id="cd04194">
    <property type="entry name" value="GT8_A4GalT_like"/>
    <property type="match status" value="1"/>
</dbReference>
<keyword evidence="6" id="KW-1185">Reference proteome</keyword>
<evidence type="ECO:0000259" key="4">
    <source>
        <dbReference type="Pfam" id="PF14393"/>
    </source>
</evidence>
<evidence type="ECO:0000256" key="1">
    <source>
        <dbReference type="ARBA" id="ARBA00022676"/>
    </source>
</evidence>
<keyword evidence="3" id="KW-0479">Metal-binding</keyword>
<evidence type="ECO:0000256" key="3">
    <source>
        <dbReference type="ARBA" id="ARBA00022723"/>
    </source>
</evidence>
<dbReference type="EMBL" id="JACASI010000037">
    <property type="protein sequence ID" value="MCQ3830624.1"/>
    <property type="molecule type" value="Genomic_DNA"/>
</dbReference>
<protein>
    <submittedName>
        <fullName evidence="5">DUF4422 domain-containing protein</fullName>
    </submittedName>
</protein>
<accession>A0ABT1P6I3</accession>
<reference evidence="5" key="1">
    <citation type="thesis" date="2020" institute="Technische Universitat Dresden" country="Dresden, Germany">
        <title>The Agarolytic System of Microbulbifer elongatus PORT2, Isolated from Batu Karas, Pangandaran West Java Indonesia.</title>
        <authorList>
            <person name="Anggraeni S.R."/>
        </authorList>
    </citation>
    <scope>NUCLEOTIDE SEQUENCE</scope>
    <source>
        <strain evidence="5">PORT2</strain>
    </source>
</reference>
<dbReference type="InterPro" id="IPR050748">
    <property type="entry name" value="Glycosyltrans_8_dom-fam"/>
</dbReference>
<dbReference type="RefSeq" id="WP_255875546.1">
    <property type="nucleotide sequence ID" value="NZ_JACASI010000037.1"/>
</dbReference>
<comment type="caution">
    <text evidence="5">The sequence shown here is derived from an EMBL/GenBank/DDBJ whole genome shotgun (WGS) entry which is preliminary data.</text>
</comment>
<dbReference type="SUPFAM" id="SSF53448">
    <property type="entry name" value="Nucleotide-diphospho-sugar transferases"/>
    <property type="match status" value="1"/>
</dbReference>
<evidence type="ECO:0000313" key="6">
    <source>
        <dbReference type="Proteomes" id="UP001205566"/>
    </source>
</evidence>
<dbReference type="Gene3D" id="3.90.550.10">
    <property type="entry name" value="Spore Coat Polysaccharide Biosynthesis Protein SpsA, Chain A"/>
    <property type="match status" value="1"/>
</dbReference>
<name>A0ABT1P6I3_9GAMM</name>
<dbReference type="InterPro" id="IPR025536">
    <property type="entry name" value="DUF4422"/>
</dbReference>
<dbReference type="PANTHER" id="PTHR13778:SF47">
    <property type="entry name" value="LIPOPOLYSACCHARIDE 1,3-GALACTOSYLTRANSFERASE"/>
    <property type="match status" value="1"/>
</dbReference>
<organism evidence="5 6">
    <name type="scientific">Microbulbifer elongatus</name>
    <dbReference type="NCBI Taxonomy" id="86173"/>
    <lineage>
        <taxon>Bacteria</taxon>
        <taxon>Pseudomonadati</taxon>
        <taxon>Pseudomonadota</taxon>
        <taxon>Gammaproteobacteria</taxon>
        <taxon>Cellvibrionales</taxon>
        <taxon>Microbulbiferaceae</taxon>
        <taxon>Microbulbifer</taxon>
    </lineage>
</organism>
<gene>
    <name evidence="5" type="ORF">HXX02_14380</name>
</gene>
<dbReference type="Proteomes" id="UP001205566">
    <property type="component" value="Unassembled WGS sequence"/>
</dbReference>
<dbReference type="InterPro" id="IPR002495">
    <property type="entry name" value="Glyco_trans_8"/>
</dbReference>
<evidence type="ECO:0000256" key="2">
    <source>
        <dbReference type="ARBA" id="ARBA00022679"/>
    </source>
</evidence>
<sequence>MSTNIYVCHHKAGSYLESDIFIPLHVGKSVSFNDIGCLGDDRGNNISHKNPFYCELTAHYWMWKNDLDSEYLGLMHYRRHFNFSSNQSFEEDRWGVIVAQEEFSEYQEKYGLDEDSVKKCLEGVDVVLPRRWSVRNAGSKNNYDHYRKSGDLFIADYQAAIDILLKQYPEYRDAVLEFNNSEYGFYTNMFVMRRAIFEEYSEWLFGIMEELEEHVSLQNYTLQQQRVFGHISERLFSIFILYKQRQSNIRVRELQRTFMDGVGFNGFIEPAFEEANHPLVICFDDNYAHSGGALISSIISHSDPKKNYDILILEDKVSEENKARLCSLTERCKNFSIRFFDVNTFGVLSGVHTRAHFSQATYARLFIPMIFRAQEKVLFIDADTIVNDDVAKLLDEDLGHCLIAAVKDIVMEGFVKFGTVSDADTGCIEAGKYLSEYLGLKDPGGYFQAGLIVFNLELMREEGVFAQLMEVLEEKPYWFLDQDIMNKVFQGRVKYLPMSWNVFHGNGNTKDFFPGLNFSTYSAFLSARMAPSMVHYAGDQKPWFNRSVDFSDLYWGALKNTPWYEEMCSEFIRNDVGSAPGVSDGPSAEQRVVTAEERFRKRIRPVVKRVFPVGSSRRKLGVNVYLLTLGFFRKFRFSAA</sequence>